<dbReference type="EMBL" id="CM042060">
    <property type="protein sequence ID" value="KAI3678776.1"/>
    <property type="molecule type" value="Genomic_DNA"/>
</dbReference>
<evidence type="ECO:0000313" key="2">
    <source>
        <dbReference type="Proteomes" id="UP001055879"/>
    </source>
</evidence>
<comment type="caution">
    <text evidence="1">The sequence shown here is derived from an EMBL/GenBank/DDBJ whole genome shotgun (WGS) entry which is preliminary data.</text>
</comment>
<reference evidence="2" key="1">
    <citation type="journal article" date="2022" name="Mol. Ecol. Resour.">
        <title>The genomes of chicory, endive, great burdock and yacon provide insights into Asteraceae palaeo-polyploidization history and plant inulin production.</title>
        <authorList>
            <person name="Fan W."/>
            <person name="Wang S."/>
            <person name="Wang H."/>
            <person name="Wang A."/>
            <person name="Jiang F."/>
            <person name="Liu H."/>
            <person name="Zhao H."/>
            <person name="Xu D."/>
            <person name="Zhang Y."/>
        </authorList>
    </citation>
    <scope>NUCLEOTIDE SEQUENCE [LARGE SCALE GENOMIC DNA]</scope>
    <source>
        <strain evidence="2">cv. Niubang</strain>
    </source>
</reference>
<dbReference type="Proteomes" id="UP001055879">
    <property type="component" value="Linkage Group LG14"/>
</dbReference>
<evidence type="ECO:0000313" key="1">
    <source>
        <dbReference type="EMBL" id="KAI3678776.1"/>
    </source>
</evidence>
<protein>
    <submittedName>
        <fullName evidence="1">Uncharacterized protein</fullName>
    </submittedName>
</protein>
<accession>A0ACB8Y431</accession>
<sequence>MASKSTKPISPLIILLILFLSSSSSFAGLTDFIYKGCANQKFQDPSGISSQTLKSLYSTLISQSSTTNFFKTTAAAGNGGGDPSTTSITGLYQCRGDLSTTDCNACVKKIPEAVERLCGGNTIAARVQLDSCYLRYEVVGFPSASPTDLLFKRCGSTRASGSGFDDRLESALAEIEKGVGNGKGYYAGEYESVYVLGQCEGGLGSGECVNCVKTAADNARSACGSSIYGHIYLQQCYIGYTYYPNGVPGSGGGGGIATETGGGGGSGRHGTQKLVAIVIGGLAGLFLGIAFLMVLRSAFKKKKEKYSYAGY</sequence>
<gene>
    <name evidence="1" type="ORF">L6452_38079</name>
</gene>
<organism evidence="1 2">
    <name type="scientific">Arctium lappa</name>
    <name type="common">Greater burdock</name>
    <name type="synonym">Lappa major</name>
    <dbReference type="NCBI Taxonomy" id="4217"/>
    <lineage>
        <taxon>Eukaryota</taxon>
        <taxon>Viridiplantae</taxon>
        <taxon>Streptophyta</taxon>
        <taxon>Embryophyta</taxon>
        <taxon>Tracheophyta</taxon>
        <taxon>Spermatophyta</taxon>
        <taxon>Magnoliopsida</taxon>
        <taxon>eudicotyledons</taxon>
        <taxon>Gunneridae</taxon>
        <taxon>Pentapetalae</taxon>
        <taxon>asterids</taxon>
        <taxon>campanulids</taxon>
        <taxon>Asterales</taxon>
        <taxon>Asteraceae</taxon>
        <taxon>Carduoideae</taxon>
        <taxon>Cardueae</taxon>
        <taxon>Arctiinae</taxon>
        <taxon>Arctium</taxon>
    </lineage>
</organism>
<keyword evidence="2" id="KW-1185">Reference proteome</keyword>
<name>A0ACB8Y431_ARCLA</name>
<proteinExistence type="predicted"/>
<reference evidence="1 2" key="2">
    <citation type="journal article" date="2022" name="Mol. Ecol. Resour.">
        <title>The genomes of chicory, endive, great burdock and yacon provide insights into Asteraceae paleo-polyploidization history and plant inulin production.</title>
        <authorList>
            <person name="Fan W."/>
            <person name="Wang S."/>
            <person name="Wang H."/>
            <person name="Wang A."/>
            <person name="Jiang F."/>
            <person name="Liu H."/>
            <person name="Zhao H."/>
            <person name="Xu D."/>
            <person name="Zhang Y."/>
        </authorList>
    </citation>
    <scope>NUCLEOTIDE SEQUENCE [LARGE SCALE GENOMIC DNA]</scope>
    <source>
        <strain evidence="2">cv. Niubang</strain>
    </source>
</reference>